<dbReference type="EMBL" id="FOAT01000005">
    <property type="protein sequence ID" value="SEK77552.1"/>
    <property type="molecule type" value="Genomic_DNA"/>
</dbReference>
<evidence type="ECO:0000259" key="1">
    <source>
        <dbReference type="PROSITE" id="PS51186"/>
    </source>
</evidence>
<organism evidence="2 3">
    <name type="scientific">Ruminococcus albus</name>
    <dbReference type="NCBI Taxonomy" id="1264"/>
    <lineage>
        <taxon>Bacteria</taxon>
        <taxon>Bacillati</taxon>
        <taxon>Bacillota</taxon>
        <taxon>Clostridia</taxon>
        <taxon>Eubacteriales</taxon>
        <taxon>Oscillospiraceae</taxon>
        <taxon>Ruminococcus</taxon>
    </lineage>
</organism>
<dbReference type="PANTHER" id="PTHR43792">
    <property type="entry name" value="GNAT FAMILY, PUTATIVE (AFU_ORTHOLOGUE AFUA_3G00765)-RELATED-RELATED"/>
    <property type="match status" value="1"/>
</dbReference>
<keyword evidence="2" id="KW-0808">Transferase</keyword>
<sequence>MITTERLILREMDDGDYEALYRVLDDSDIREHYPYTFDEARVRRWISRNVERYRIFGFGRWAVCLKDTGEMIGDCGLTMQNINGMIRPEIGYIILSEHRRKGYAAEAARAVRDFAFENTPFGVVYSYIKSTNTASVKTAQDYGCKLVEEYTDEENEITKVFAVTREEWERLKRQGE</sequence>
<name>A0A1H7JSN2_RUMAL</name>
<gene>
    <name evidence="2" type="ORF">SAMN05216469_105189</name>
</gene>
<dbReference type="GO" id="GO:0016747">
    <property type="term" value="F:acyltransferase activity, transferring groups other than amino-acyl groups"/>
    <property type="evidence" value="ECO:0007669"/>
    <property type="project" value="InterPro"/>
</dbReference>
<dbReference type="OrthoDB" id="9798081at2"/>
<dbReference type="Proteomes" id="UP000186015">
    <property type="component" value="Unassembled WGS sequence"/>
</dbReference>
<evidence type="ECO:0000313" key="3">
    <source>
        <dbReference type="Proteomes" id="UP000186015"/>
    </source>
</evidence>
<accession>A0A1H7JSN2</accession>
<evidence type="ECO:0000313" key="2">
    <source>
        <dbReference type="EMBL" id="SEK77552.1"/>
    </source>
</evidence>
<dbReference type="InterPro" id="IPR000182">
    <property type="entry name" value="GNAT_dom"/>
</dbReference>
<dbReference type="InterPro" id="IPR016181">
    <property type="entry name" value="Acyl_CoA_acyltransferase"/>
</dbReference>
<dbReference type="SUPFAM" id="SSF55729">
    <property type="entry name" value="Acyl-CoA N-acyltransferases (Nat)"/>
    <property type="match status" value="1"/>
</dbReference>
<dbReference type="PANTHER" id="PTHR43792:SF1">
    <property type="entry name" value="N-ACETYLTRANSFERASE DOMAIN-CONTAINING PROTEIN"/>
    <property type="match status" value="1"/>
</dbReference>
<dbReference type="Gene3D" id="3.40.630.30">
    <property type="match status" value="1"/>
</dbReference>
<dbReference type="AlphaFoldDB" id="A0A1H7JSN2"/>
<dbReference type="InterPro" id="IPR051531">
    <property type="entry name" value="N-acetyltransferase"/>
</dbReference>
<feature type="domain" description="N-acetyltransferase" evidence="1">
    <location>
        <begin position="7"/>
        <end position="166"/>
    </location>
</feature>
<dbReference type="Pfam" id="PF13302">
    <property type="entry name" value="Acetyltransf_3"/>
    <property type="match status" value="1"/>
</dbReference>
<dbReference type="RefSeq" id="WP_074832210.1">
    <property type="nucleotide sequence ID" value="NZ_FOAT01000005.1"/>
</dbReference>
<proteinExistence type="predicted"/>
<protein>
    <submittedName>
        <fullName evidence="2">Protein N-acetyltransferase, RimJ/RimL family</fullName>
    </submittedName>
</protein>
<reference evidence="2 3" key="1">
    <citation type="submission" date="2016-10" db="EMBL/GenBank/DDBJ databases">
        <authorList>
            <person name="de Groot N.N."/>
        </authorList>
    </citation>
    <scope>NUCLEOTIDE SEQUENCE [LARGE SCALE GENOMIC DNA]</scope>
    <source>
        <strain evidence="2 3">KH2T6</strain>
    </source>
</reference>
<dbReference type="PROSITE" id="PS51186">
    <property type="entry name" value="GNAT"/>
    <property type="match status" value="1"/>
</dbReference>